<protein>
    <submittedName>
        <fullName evidence="1">Uncharacterized protein</fullName>
    </submittedName>
</protein>
<dbReference type="OrthoDB" id="1640012at2759"/>
<evidence type="ECO:0000313" key="1">
    <source>
        <dbReference type="EMBL" id="MBA0846432.1"/>
    </source>
</evidence>
<keyword evidence="2" id="KW-1185">Reference proteome</keyword>
<reference evidence="1 2" key="1">
    <citation type="journal article" date="2019" name="Genome Biol. Evol.">
        <title>Insights into the evolution of the New World diploid cottons (Gossypium, subgenus Houzingenia) based on genome sequencing.</title>
        <authorList>
            <person name="Grover C.E."/>
            <person name="Arick M.A. 2nd"/>
            <person name="Thrash A."/>
            <person name="Conover J.L."/>
            <person name="Sanders W.S."/>
            <person name="Peterson D.G."/>
            <person name="Frelichowski J.E."/>
            <person name="Scheffler J.A."/>
            <person name="Scheffler B.E."/>
            <person name="Wendel J.F."/>
        </authorList>
    </citation>
    <scope>NUCLEOTIDE SEQUENCE [LARGE SCALE GENOMIC DNA]</scope>
    <source>
        <strain evidence="1">1</strain>
        <tissue evidence="1">Leaf</tissue>
    </source>
</reference>
<sequence>MVVKETLLVEELNNIVKIKEELADTKRKKDPGRGGLRFVNKGKNVEEKPIVFVKALTSKEISESSKPMVVKPLKKVVQPRKNVKASLGEDEENVHAGSPLFPKICN</sequence>
<name>A0A7J9KIZ7_GOSSC</name>
<organism evidence="1 2">
    <name type="scientific">Gossypium schwendimanii</name>
    <name type="common">Cotton</name>
    <dbReference type="NCBI Taxonomy" id="34291"/>
    <lineage>
        <taxon>Eukaryota</taxon>
        <taxon>Viridiplantae</taxon>
        <taxon>Streptophyta</taxon>
        <taxon>Embryophyta</taxon>
        <taxon>Tracheophyta</taxon>
        <taxon>Spermatophyta</taxon>
        <taxon>Magnoliopsida</taxon>
        <taxon>eudicotyledons</taxon>
        <taxon>Gunneridae</taxon>
        <taxon>Pentapetalae</taxon>
        <taxon>rosids</taxon>
        <taxon>malvids</taxon>
        <taxon>Malvales</taxon>
        <taxon>Malvaceae</taxon>
        <taxon>Malvoideae</taxon>
        <taxon>Gossypium</taxon>
    </lineage>
</organism>
<dbReference type="EMBL" id="JABFAF010000001">
    <property type="protein sequence ID" value="MBA0846432.1"/>
    <property type="molecule type" value="Genomic_DNA"/>
</dbReference>
<evidence type="ECO:0000313" key="2">
    <source>
        <dbReference type="Proteomes" id="UP000593576"/>
    </source>
</evidence>
<comment type="caution">
    <text evidence="1">The sequence shown here is derived from an EMBL/GenBank/DDBJ whole genome shotgun (WGS) entry which is preliminary data.</text>
</comment>
<proteinExistence type="predicted"/>
<accession>A0A7J9KIZ7</accession>
<gene>
    <name evidence="1" type="ORF">Goshw_002003</name>
</gene>
<dbReference type="Proteomes" id="UP000593576">
    <property type="component" value="Unassembled WGS sequence"/>
</dbReference>
<dbReference type="AlphaFoldDB" id="A0A7J9KIZ7"/>